<accession>A0A917QIN2</accession>
<evidence type="ECO:0000256" key="1">
    <source>
        <dbReference type="ARBA" id="ARBA00023172"/>
    </source>
</evidence>
<name>A0A917QIN2_9HYPH</name>
<gene>
    <name evidence="2" type="ORF">GCM10011322_44400</name>
</gene>
<proteinExistence type="predicted"/>
<dbReference type="InterPro" id="IPR013762">
    <property type="entry name" value="Integrase-like_cat_sf"/>
</dbReference>
<dbReference type="Gene3D" id="1.10.443.10">
    <property type="entry name" value="Intergrase catalytic core"/>
    <property type="match status" value="1"/>
</dbReference>
<keyword evidence="3" id="KW-1185">Reference proteome</keyword>
<organism evidence="2 3">
    <name type="scientific">Salinarimonas ramus</name>
    <dbReference type="NCBI Taxonomy" id="690164"/>
    <lineage>
        <taxon>Bacteria</taxon>
        <taxon>Pseudomonadati</taxon>
        <taxon>Pseudomonadota</taxon>
        <taxon>Alphaproteobacteria</taxon>
        <taxon>Hyphomicrobiales</taxon>
        <taxon>Salinarimonadaceae</taxon>
        <taxon>Salinarimonas</taxon>
    </lineage>
</organism>
<dbReference type="GO" id="GO:0006310">
    <property type="term" value="P:DNA recombination"/>
    <property type="evidence" value="ECO:0007669"/>
    <property type="project" value="UniProtKB-KW"/>
</dbReference>
<dbReference type="SUPFAM" id="SSF56349">
    <property type="entry name" value="DNA breaking-rejoining enzymes"/>
    <property type="match status" value="1"/>
</dbReference>
<dbReference type="RefSeq" id="WP_188915466.1">
    <property type="nucleotide sequence ID" value="NZ_BMMF01000016.1"/>
</dbReference>
<dbReference type="EMBL" id="BMMF01000016">
    <property type="protein sequence ID" value="GGK52615.1"/>
    <property type="molecule type" value="Genomic_DNA"/>
</dbReference>
<dbReference type="GO" id="GO:0015074">
    <property type="term" value="P:DNA integration"/>
    <property type="evidence" value="ECO:0007669"/>
    <property type="project" value="InterPro"/>
</dbReference>
<dbReference type="Proteomes" id="UP000600449">
    <property type="component" value="Unassembled WGS sequence"/>
</dbReference>
<dbReference type="InterPro" id="IPR011010">
    <property type="entry name" value="DNA_brk_join_enz"/>
</dbReference>
<dbReference type="GO" id="GO:0003677">
    <property type="term" value="F:DNA binding"/>
    <property type="evidence" value="ECO:0007669"/>
    <property type="project" value="InterPro"/>
</dbReference>
<dbReference type="AlphaFoldDB" id="A0A917QIN2"/>
<protein>
    <submittedName>
        <fullName evidence="2">Uncharacterized protein</fullName>
    </submittedName>
</protein>
<comment type="caution">
    <text evidence="2">The sequence shown here is derived from an EMBL/GenBank/DDBJ whole genome shotgun (WGS) entry which is preliminary data.</text>
</comment>
<evidence type="ECO:0000313" key="2">
    <source>
        <dbReference type="EMBL" id="GGK52615.1"/>
    </source>
</evidence>
<sequence>MQLNQKNEPTDTLNAAGTTGRSTAQASCTLADVAKALETDGLGYSAASREAYLRALRRHTRITGCRAETISADPVALDSQAKQIAWVAHGFASEKAFRLHWAKVIGPAKRLAGRNSESAAANKSDAWRQVAAAITELPLDRDVAIAMRARWASLSRMATRFEIATPAEFDAARVLQIAEAMDTKRQRLRENVVALNRLIEMREHHEALSMLPAHPVPVPPQRPRQLIDWDALPHALNAELERVLDCLANGRATGATVMATVTLTDVVQTANTKAFERQKPATIQLTRAAVSWSIAGQLACGRQASDLTSLEDLCTPLAAAQAAEAQFARQQATGTYNPTSAGPYQYTSILCRLATRFYVVDASTGEQWKRLLNALRIDRDVGKIATKHQKLLDELLNSRRMQRAWLTLDQRAWDAAEALRRRPTLTRSERREMVQIAEFAVLMTILIRTLPTRLATLPEITFRGEAPFLRLPRARGDNAFLDLPPKSVKNARRMLVEIPEESLAMIRGYLKHFRPIALEQPRVAAWLRAQNQTDCDYLIPGISAGGRRSRSSVAMLVKRGLRAFGFTGVTTHVVRHFMAQLLLEADPNAIGVAADWLGDTRRTIETHYRISDARSAARHGRKLLYGDSDAR</sequence>
<reference evidence="2 3" key="1">
    <citation type="journal article" date="2014" name="Int. J. Syst. Evol. Microbiol.">
        <title>Complete genome sequence of Corynebacterium casei LMG S-19264T (=DSM 44701T), isolated from a smear-ripened cheese.</title>
        <authorList>
            <consortium name="US DOE Joint Genome Institute (JGI-PGF)"/>
            <person name="Walter F."/>
            <person name="Albersmeier A."/>
            <person name="Kalinowski J."/>
            <person name="Ruckert C."/>
        </authorList>
    </citation>
    <scope>NUCLEOTIDE SEQUENCE [LARGE SCALE GENOMIC DNA]</scope>
    <source>
        <strain evidence="2 3">CGMCC 1.9161</strain>
    </source>
</reference>
<keyword evidence="1" id="KW-0233">DNA recombination</keyword>
<evidence type="ECO:0000313" key="3">
    <source>
        <dbReference type="Proteomes" id="UP000600449"/>
    </source>
</evidence>